<evidence type="ECO:0000256" key="3">
    <source>
        <dbReference type="SAM" id="Phobius"/>
    </source>
</evidence>
<keyword evidence="1 4" id="KW-0732">Signal</keyword>
<feature type="signal peptide" evidence="4">
    <location>
        <begin position="1"/>
        <end position="26"/>
    </location>
</feature>
<feature type="chain" id="PRO_5046113015" evidence="4">
    <location>
        <begin position="27"/>
        <end position="694"/>
    </location>
</feature>
<dbReference type="RefSeq" id="WP_247628351.1">
    <property type="nucleotide sequence ID" value="NZ_JAHWXN010000001.1"/>
</dbReference>
<accession>A0ABT0FA09</accession>
<keyword evidence="7" id="KW-1185">Reference proteome</keyword>
<evidence type="ECO:0000256" key="1">
    <source>
        <dbReference type="ARBA" id="ARBA00022729"/>
    </source>
</evidence>
<evidence type="ECO:0000259" key="5">
    <source>
        <dbReference type="Pfam" id="PF02638"/>
    </source>
</evidence>
<evidence type="ECO:0000313" key="6">
    <source>
        <dbReference type="EMBL" id="MCK2034899.1"/>
    </source>
</evidence>
<evidence type="ECO:0000256" key="2">
    <source>
        <dbReference type="SAM" id="MobiDB-lite"/>
    </source>
</evidence>
<feature type="transmembrane region" description="Helical" evidence="3">
    <location>
        <begin position="666"/>
        <end position="688"/>
    </location>
</feature>
<dbReference type="PANTHER" id="PTHR43405:SF1">
    <property type="entry name" value="GLYCOSYL HYDROLASE DIGH"/>
    <property type="match status" value="1"/>
</dbReference>
<comment type="caution">
    <text evidence="6">The sequence shown here is derived from an EMBL/GenBank/DDBJ whole genome shotgun (WGS) entry which is preliminary data.</text>
</comment>
<evidence type="ECO:0000313" key="7">
    <source>
        <dbReference type="Proteomes" id="UP001300096"/>
    </source>
</evidence>
<dbReference type="Pfam" id="PF02638">
    <property type="entry name" value="GHL10"/>
    <property type="match status" value="1"/>
</dbReference>
<organism evidence="6 7">
    <name type="scientific">Microbacterium croceum</name>
    <dbReference type="NCBI Taxonomy" id="2851645"/>
    <lineage>
        <taxon>Bacteria</taxon>
        <taxon>Bacillati</taxon>
        <taxon>Actinomycetota</taxon>
        <taxon>Actinomycetes</taxon>
        <taxon>Micrococcales</taxon>
        <taxon>Microbacteriaceae</taxon>
        <taxon>Microbacterium</taxon>
    </lineage>
</organism>
<dbReference type="Gene3D" id="3.20.20.80">
    <property type="entry name" value="Glycosidases"/>
    <property type="match status" value="1"/>
</dbReference>
<dbReference type="SUPFAM" id="SSF51445">
    <property type="entry name" value="(Trans)glycosidases"/>
    <property type="match status" value="1"/>
</dbReference>
<dbReference type="InterPro" id="IPR003790">
    <property type="entry name" value="GHL10"/>
</dbReference>
<reference evidence="6 7" key="1">
    <citation type="submission" date="2021-06" db="EMBL/GenBank/DDBJ databases">
        <title>Genome-based taxonomic framework of Microbacterium strains isolated from marine environment, the description of four new species and reclassification of four preexisting species.</title>
        <authorList>
            <person name="Lee S.D."/>
            <person name="Kim S.-M."/>
            <person name="Byeon Y.-S."/>
            <person name="Yang H.L."/>
            <person name="Kim I.S."/>
        </authorList>
    </citation>
    <scope>NUCLEOTIDE SEQUENCE [LARGE SCALE GENOMIC DNA]</scope>
    <source>
        <strain evidence="6 7">SSW1-49</strain>
    </source>
</reference>
<dbReference type="PANTHER" id="PTHR43405">
    <property type="entry name" value="GLYCOSYL HYDROLASE DIGH"/>
    <property type="match status" value="1"/>
</dbReference>
<feature type="domain" description="Glycosyl hydrolase-like 10" evidence="5">
    <location>
        <begin position="78"/>
        <end position="441"/>
    </location>
</feature>
<dbReference type="Proteomes" id="UP001300096">
    <property type="component" value="Unassembled WGS sequence"/>
</dbReference>
<protein>
    <submittedName>
        <fullName evidence="6">Family 10 glycosylhydrolase</fullName>
    </submittedName>
</protein>
<gene>
    <name evidence="6" type="ORF">KZC51_02010</name>
</gene>
<dbReference type="EMBL" id="JAHWXN010000001">
    <property type="protein sequence ID" value="MCK2034899.1"/>
    <property type="molecule type" value="Genomic_DNA"/>
</dbReference>
<feature type="compositionally biased region" description="Low complexity" evidence="2">
    <location>
        <begin position="607"/>
        <end position="648"/>
    </location>
</feature>
<name>A0ABT0FA09_9MICO</name>
<keyword evidence="3" id="KW-0812">Transmembrane</keyword>
<proteinExistence type="predicted"/>
<keyword evidence="3" id="KW-0472">Membrane</keyword>
<feature type="region of interest" description="Disordered" evidence="2">
    <location>
        <begin position="607"/>
        <end position="655"/>
    </location>
</feature>
<dbReference type="InterPro" id="IPR052177">
    <property type="entry name" value="Divisome_Glycosyl_Hydrolase"/>
</dbReference>
<keyword evidence="3" id="KW-1133">Transmembrane helix</keyword>
<dbReference type="InterPro" id="IPR017853">
    <property type="entry name" value="GH"/>
</dbReference>
<sequence length="694" mass="73379">MMRRTAAVAAATTALLLIALPSAAGAAPAAEPLTKYVKDAAGGYGYSTQPVYTYPGSGEQVSIPTSLVEENRRFSSAWVGTIGNLNFGKPSNAADFDAKYSAVLDDFASWNMNAVIFQVRPLLDAYYPSDLNPWSEFLTGTQGADPGYDPLQRMVDATHARGMEFHAWLNPYRVTNTKMTAPATLAALGLTAAEVKALSIPEYIAALNAAGVLADDNFAVQHPDWVLSFDEKLFLDPGQPDVPAYVAASVAEIVENYDVDAIHFDDYFYPYRITVDGQNVFFGEQGEDRATFEDFGLTAGYPDTAAGVESWRRDNITGLITQVGDAVDAHNQSAGTAVQLGISPFGIWEHKALDPAGSNTPTGSSQSYSHAIFADTRGWVQDELIDYLVPQIYWSFDQAAAPYGELAQWWSDVAADSHTQVYVGHALYKHVNNGGFDPAWMNPEEVPNQIRFNQTLDGIDGSVLFSYNDMKPSALTALPADQQPKHQAKNTAIDLLKSEAFAYPTLVPAKPWLSDGSVAAPVSPTVSDGTLTWTAGDAQEARQYAIYRGTGTPAEIISAPGSLVDTVWAGGDATLRFTLPADTGSTARAGADTWVVTALDAAAVESAPVAATDAPVDPTDPTTPGTPTNPGTPVDPASPADPDDSSQSGGVAVRDDLASTGGAAPIPALIAAGALLTAGAVVAGAAAFRRRRLQ</sequence>
<evidence type="ECO:0000256" key="4">
    <source>
        <dbReference type="SAM" id="SignalP"/>
    </source>
</evidence>